<feature type="compositionally biased region" description="Acidic residues" evidence="1">
    <location>
        <begin position="7"/>
        <end position="17"/>
    </location>
</feature>
<feature type="compositionally biased region" description="Polar residues" evidence="1">
    <location>
        <begin position="27"/>
        <end position="37"/>
    </location>
</feature>
<gene>
    <name evidence="2" type="primary">Dsec\GM16038</name>
    <name evidence="2" type="ORF">Dsec_GM16038</name>
</gene>
<name>B4HXP4_DROSE</name>
<evidence type="ECO:0000256" key="1">
    <source>
        <dbReference type="SAM" id="MobiDB-lite"/>
    </source>
</evidence>
<evidence type="ECO:0000313" key="2">
    <source>
        <dbReference type="EMBL" id="EDW51824.1"/>
    </source>
</evidence>
<dbReference type="HOGENOM" id="CLU_2173617_0_0_1"/>
<protein>
    <submittedName>
        <fullName evidence="2">GM16038</fullName>
    </submittedName>
</protein>
<evidence type="ECO:0000313" key="3">
    <source>
        <dbReference type="Proteomes" id="UP000001292"/>
    </source>
</evidence>
<accession>B4HXP4</accession>
<reference evidence="2 3" key="1">
    <citation type="journal article" date="2007" name="Nature">
        <title>Evolution of genes and genomes on the Drosophila phylogeny.</title>
        <authorList>
            <consortium name="Drosophila 12 Genomes Consortium"/>
            <person name="Clark A.G."/>
            <person name="Eisen M.B."/>
            <person name="Smith D.R."/>
            <person name="Bergman C.M."/>
            <person name="Oliver B."/>
            <person name="Markow T.A."/>
            <person name="Kaufman T.C."/>
            <person name="Kellis M."/>
            <person name="Gelbart W."/>
            <person name="Iyer V.N."/>
            <person name="Pollard D.A."/>
            <person name="Sackton T.B."/>
            <person name="Larracuente A.M."/>
            <person name="Singh N.D."/>
            <person name="Abad J.P."/>
            <person name="Abt D.N."/>
            <person name="Adryan B."/>
            <person name="Aguade M."/>
            <person name="Akashi H."/>
            <person name="Anderson W.W."/>
            <person name="Aquadro C.F."/>
            <person name="Ardell D.H."/>
            <person name="Arguello R."/>
            <person name="Artieri C.G."/>
            <person name="Barbash D.A."/>
            <person name="Barker D."/>
            <person name="Barsanti P."/>
            <person name="Batterham P."/>
            <person name="Batzoglou S."/>
            <person name="Begun D."/>
            <person name="Bhutkar A."/>
            <person name="Blanco E."/>
            <person name="Bosak S.A."/>
            <person name="Bradley R.K."/>
            <person name="Brand A.D."/>
            <person name="Brent M.R."/>
            <person name="Brooks A.N."/>
            <person name="Brown R.H."/>
            <person name="Butlin R.K."/>
            <person name="Caggese C."/>
            <person name="Calvi B.R."/>
            <person name="Bernardo de Carvalho A."/>
            <person name="Caspi A."/>
            <person name="Castrezana S."/>
            <person name="Celniker S.E."/>
            <person name="Chang J.L."/>
            <person name="Chapple C."/>
            <person name="Chatterji S."/>
            <person name="Chinwalla A."/>
            <person name="Civetta A."/>
            <person name="Clifton S.W."/>
            <person name="Comeron J.M."/>
            <person name="Costello J.C."/>
            <person name="Coyne J.A."/>
            <person name="Daub J."/>
            <person name="David R.G."/>
            <person name="Delcher A.L."/>
            <person name="Delehaunty K."/>
            <person name="Do C.B."/>
            <person name="Ebling H."/>
            <person name="Edwards K."/>
            <person name="Eickbush T."/>
            <person name="Evans J.D."/>
            <person name="Filipski A."/>
            <person name="Findeiss S."/>
            <person name="Freyhult E."/>
            <person name="Fulton L."/>
            <person name="Fulton R."/>
            <person name="Garcia A.C."/>
            <person name="Gardiner A."/>
            <person name="Garfield D.A."/>
            <person name="Garvin B.E."/>
            <person name="Gibson G."/>
            <person name="Gilbert D."/>
            <person name="Gnerre S."/>
            <person name="Godfrey J."/>
            <person name="Good R."/>
            <person name="Gotea V."/>
            <person name="Gravely B."/>
            <person name="Greenberg A.J."/>
            <person name="Griffiths-Jones S."/>
            <person name="Gross S."/>
            <person name="Guigo R."/>
            <person name="Gustafson E.A."/>
            <person name="Haerty W."/>
            <person name="Hahn M.W."/>
            <person name="Halligan D.L."/>
            <person name="Halpern A.L."/>
            <person name="Halter G.M."/>
            <person name="Han M.V."/>
            <person name="Heger A."/>
            <person name="Hillier L."/>
            <person name="Hinrichs A.S."/>
            <person name="Holmes I."/>
            <person name="Hoskins R.A."/>
            <person name="Hubisz M.J."/>
            <person name="Hultmark D."/>
            <person name="Huntley M.A."/>
            <person name="Jaffe D.B."/>
            <person name="Jagadeeshan S."/>
            <person name="Jeck W.R."/>
            <person name="Johnson J."/>
            <person name="Jones C.D."/>
            <person name="Jordan W.C."/>
            <person name="Karpen G.H."/>
            <person name="Kataoka E."/>
            <person name="Keightley P.D."/>
            <person name="Kheradpour P."/>
            <person name="Kirkness E.F."/>
            <person name="Koerich L.B."/>
            <person name="Kristiansen K."/>
            <person name="Kudrna D."/>
            <person name="Kulathinal R.J."/>
            <person name="Kumar S."/>
            <person name="Kwok R."/>
            <person name="Lander E."/>
            <person name="Langley C.H."/>
            <person name="Lapoint R."/>
            <person name="Lazzaro B.P."/>
            <person name="Lee S.J."/>
            <person name="Levesque L."/>
            <person name="Li R."/>
            <person name="Lin C.F."/>
            <person name="Lin M.F."/>
            <person name="Lindblad-Toh K."/>
            <person name="Llopart A."/>
            <person name="Long M."/>
            <person name="Low L."/>
            <person name="Lozovsky E."/>
            <person name="Lu J."/>
            <person name="Luo M."/>
            <person name="Machado C.A."/>
            <person name="Makalowski W."/>
            <person name="Marzo M."/>
            <person name="Matsuda M."/>
            <person name="Matzkin L."/>
            <person name="McAllister B."/>
            <person name="McBride C.S."/>
            <person name="McKernan B."/>
            <person name="McKernan K."/>
            <person name="Mendez-Lago M."/>
            <person name="Minx P."/>
            <person name="Mollenhauer M.U."/>
            <person name="Montooth K."/>
            <person name="Mount S.M."/>
            <person name="Mu X."/>
            <person name="Myers E."/>
            <person name="Negre B."/>
            <person name="Newfeld S."/>
            <person name="Nielsen R."/>
            <person name="Noor M.A."/>
            <person name="O'Grady P."/>
            <person name="Pachter L."/>
            <person name="Papaceit M."/>
            <person name="Parisi M.J."/>
            <person name="Parisi M."/>
            <person name="Parts L."/>
            <person name="Pedersen J.S."/>
            <person name="Pesole G."/>
            <person name="Phillippy A.M."/>
            <person name="Ponting C.P."/>
            <person name="Pop M."/>
            <person name="Porcelli D."/>
            <person name="Powell J.R."/>
            <person name="Prohaska S."/>
            <person name="Pruitt K."/>
            <person name="Puig M."/>
            <person name="Quesneville H."/>
            <person name="Ram K.R."/>
            <person name="Rand D."/>
            <person name="Rasmussen M.D."/>
            <person name="Reed L.K."/>
            <person name="Reenan R."/>
            <person name="Reily A."/>
            <person name="Remington K.A."/>
            <person name="Rieger T.T."/>
            <person name="Ritchie M.G."/>
            <person name="Robin C."/>
            <person name="Rogers Y.H."/>
            <person name="Rohde C."/>
            <person name="Rozas J."/>
            <person name="Rubenfield M.J."/>
            <person name="Ruiz A."/>
            <person name="Russo S."/>
            <person name="Salzberg S.L."/>
            <person name="Sanchez-Gracia A."/>
            <person name="Saranga D.J."/>
            <person name="Sato H."/>
            <person name="Schaeffer S.W."/>
            <person name="Schatz M.C."/>
            <person name="Schlenke T."/>
            <person name="Schwartz R."/>
            <person name="Segarra C."/>
            <person name="Singh R.S."/>
            <person name="Sirot L."/>
            <person name="Sirota M."/>
            <person name="Sisneros N.B."/>
            <person name="Smith C.D."/>
            <person name="Smith T.F."/>
            <person name="Spieth J."/>
            <person name="Stage D.E."/>
            <person name="Stark A."/>
            <person name="Stephan W."/>
            <person name="Strausberg R.L."/>
            <person name="Strempel S."/>
            <person name="Sturgill D."/>
            <person name="Sutton G."/>
            <person name="Sutton G.G."/>
            <person name="Tao W."/>
            <person name="Teichmann S."/>
            <person name="Tobari Y.N."/>
            <person name="Tomimura Y."/>
            <person name="Tsolas J.M."/>
            <person name="Valente V.L."/>
            <person name="Venter E."/>
            <person name="Venter J.C."/>
            <person name="Vicario S."/>
            <person name="Vieira F.G."/>
            <person name="Vilella A.J."/>
            <person name="Villasante A."/>
            <person name="Walenz B."/>
            <person name="Wang J."/>
            <person name="Wasserman M."/>
            <person name="Watts T."/>
            <person name="Wilson D."/>
            <person name="Wilson R.K."/>
            <person name="Wing R.A."/>
            <person name="Wolfner M.F."/>
            <person name="Wong A."/>
            <person name="Wong G.K."/>
            <person name="Wu C.I."/>
            <person name="Wu G."/>
            <person name="Yamamoto D."/>
            <person name="Yang H.P."/>
            <person name="Yang S.P."/>
            <person name="Yorke J.A."/>
            <person name="Yoshida K."/>
            <person name="Zdobnov E."/>
            <person name="Zhang P."/>
            <person name="Zhang Y."/>
            <person name="Zimin A.V."/>
            <person name="Baldwin J."/>
            <person name="Abdouelleil A."/>
            <person name="Abdulkadir J."/>
            <person name="Abebe A."/>
            <person name="Abera B."/>
            <person name="Abreu J."/>
            <person name="Acer S.C."/>
            <person name="Aftuck L."/>
            <person name="Alexander A."/>
            <person name="An P."/>
            <person name="Anderson E."/>
            <person name="Anderson S."/>
            <person name="Arachi H."/>
            <person name="Azer M."/>
            <person name="Bachantsang P."/>
            <person name="Barry A."/>
            <person name="Bayul T."/>
            <person name="Berlin A."/>
            <person name="Bessette D."/>
            <person name="Bloom T."/>
            <person name="Blye J."/>
            <person name="Boguslavskiy L."/>
            <person name="Bonnet C."/>
            <person name="Boukhgalter B."/>
            <person name="Bourzgui I."/>
            <person name="Brown A."/>
            <person name="Cahill P."/>
            <person name="Channer S."/>
            <person name="Cheshatsang Y."/>
            <person name="Chuda L."/>
            <person name="Citroen M."/>
            <person name="Collymore A."/>
            <person name="Cooke P."/>
            <person name="Costello M."/>
            <person name="D'Aco K."/>
            <person name="Daza R."/>
            <person name="De Haan G."/>
            <person name="DeGray S."/>
            <person name="DeMaso C."/>
            <person name="Dhargay N."/>
            <person name="Dooley K."/>
            <person name="Dooley E."/>
            <person name="Doricent M."/>
            <person name="Dorje P."/>
            <person name="Dorjee K."/>
            <person name="Dupes A."/>
            <person name="Elong R."/>
            <person name="Falk J."/>
            <person name="Farina A."/>
            <person name="Faro S."/>
            <person name="Ferguson D."/>
            <person name="Fisher S."/>
            <person name="Foley C.D."/>
            <person name="Franke A."/>
            <person name="Friedrich D."/>
            <person name="Gadbois L."/>
            <person name="Gearin G."/>
            <person name="Gearin C.R."/>
            <person name="Giannoukos G."/>
            <person name="Goode T."/>
            <person name="Graham J."/>
            <person name="Grandbois E."/>
            <person name="Grewal S."/>
            <person name="Gyaltsen K."/>
            <person name="Hafez N."/>
            <person name="Hagos B."/>
            <person name="Hall J."/>
            <person name="Henson C."/>
            <person name="Hollinger A."/>
            <person name="Honan T."/>
            <person name="Huard M.D."/>
            <person name="Hughes L."/>
            <person name="Hurhula B."/>
            <person name="Husby M.E."/>
            <person name="Kamat A."/>
            <person name="Kanga B."/>
            <person name="Kashin S."/>
            <person name="Khazanovich D."/>
            <person name="Kisner P."/>
            <person name="Lance K."/>
            <person name="Lara M."/>
            <person name="Lee W."/>
            <person name="Lennon N."/>
            <person name="Letendre F."/>
            <person name="LeVine R."/>
            <person name="Lipovsky A."/>
            <person name="Liu X."/>
            <person name="Liu J."/>
            <person name="Liu S."/>
            <person name="Lokyitsang T."/>
            <person name="Lokyitsang Y."/>
            <person name="Lubonja R."/>
            <person name="Lui A."/>
            <person name="MacDonald P."/>
            <person name="Magnisalis V."/>
            <person name="Maru K."/>
            <person name="Matthews C."/>
            <person name="McCusker W."/>
            <person name="McDonough S."/>
            <person name="Mehta T."/>
            <person name="Meldrim J."/>
            <person name="Meneus L."/>
            <person name="Mihai O."/>
            <person name="Mihalev A."/>
            <person name="Mihova T."/>
            <person name="Mittelman R."/>
            <person name="Mlenga V."/>
            <person name="Montmayeur A."/>
            <person name="Mulrain L."/>
            <person name="Navidi A."/>
            <person name="Naylor J."/>
            <person name="Negash T."/>
            <person name="Nguyen T."/>
            <person name="Nguyen N."/>
            <person name="Nicol R."/>
            <person name="Norbu C."/>
            <person name="Norbu N."/>
            <person name="Novod N."/>
            <person name="O'Neill B."/>
            <person name="Osman S."/>
            <person name="Markiewicz E."/>
            <person name="Oyono O.L."/>
            <person name="Patti C."/>
            <person name="Phunkhang P."/>
            <person name="Pierre F."/>
            <person name="Priest M."/>
            <person name="Raghuraman S."/>
            <person name="Rege F."/>
            <person name="Reyes R."/>
            <person name="Rise C."/>
            <person name="Rogov P."/>
            <person name="Ross K."/>
            <person name="Ryan E."/>
            <person name="Settipalli S."/>
            <person name="Shea T."/>
            <person name="Sherpa N."/>
            <person name="Shi L."/>
            <person name="Shih D."/>
            <person name="Sparrow T."/>
            <person name="Spaulding J."/>
            <person name="Stalker J."/>
            <person name="Stange-Thomann N."/>
            <person name="Stavropoulos S."/>
            <person name="Stone C."/>
            <person name="Strader C."/>
            <person name="Tesfaye S."/>
            <person name="Thomson T."/>
            <person name="Thoulutsang Y."/>
            <person name="Thoulutsang D."/>
            <person name="Topham K."/>
            <person name="Topping I."/>
            <person name="Tsamla T."/>
            <person name="Vassiliev H."/>
            <person name="Vo A."/>
            <person name="Wangchuk T."/>
            <person name="Wangdi T."/>
            <person name="Weiand M."/>
            <person name="Wilkinson J."/>
            <person name="Wilson A."/>
            <person name="Yadav S."/>
            <person name="Young G."/>
            <person name="Yu Q."/>
            <person name="Zembek L."/>
            <person name="Zhong D."/>
            <person name="Zimmer A."/>
            <person name="Zwirko Z."/>
            <person name="Jaffe D.B."/>
            <person name="Alvarez P."/>
            <person name="Brockman W."/>
            <person name="Butler J."/>
            <person name="Chin C."/>
            <person name="Gnerre S."/>
            <person name="Grabherr M."/>
            <person name="Kleber M."/>
            <person name="Mauceli E."/>
            <person name="MacCallum I."/>
        </authorList>
    </citation>
    <scope>NUCLEOTIDE SEQUENCE [LARGE SCALE GENOMIC DNA]</scope>
    <source>
        <strain evidence="3">Rob3c / Tucson 14021-0248.25</strain>
    </source>
</reference>
<dbReference type="AlphaFoldDB" id="B4HXP4"/>
<proteinExistence type="predicted"/>
<feature type="region of interest" description="Disordered" evidence="1">
    <location>
        <begin position="1"/>
        <end position="68"/>
    </location>
</feature>
<keyword evidence="3" id="KW-1185">Reference proteome</keyword>
<sequence>METLYHDDDDDEDDDVDSVAADGFDSNHSPTPVSQFATGFPPINLSSRDNGNRESAVAQTSKTDWRRRHGQLGHITTTAKPTTCDKITDAQNLGLKLISIPMPKVPGHGM</sequence>
<organism evidence="3">
    <name type="scientific">Drosophila sechellia</name>
    <name type="common">Fruit fly</name>
    <dbReference type="NCBI Taxonomy" id="7238"/>
    <lineage>
        <taxon>Eukaryota</taxon>
        <taxon>Metazoa</taxon>
        <taxon>Ecdysozoa</taxon>
        <taxon>Arthropoda</taxon>
        <taxon>Hexapoda</taxon>
        <taxon>Insecta</taxon>
        <taxon>Pterygota</taxon>
        <taxon>Neoptera</taxon>
        <taxon>Endopterygota</taxon>
        <taxon>Diptera</taxon>
        <taxon>Brachycera</taxon>
        <taxon>Muscomorpha</taxon>
        <taxon>Ephydroidea</taxon>
        <taxon>Drosophilidae</taxon>
        <taxon>Drosophila</taxon>
        <taxon>Sophophora</taxon>
    </lineage>
</organism>
<dbReference type="Proteomes" id="UP000001292">
    <property type="component" value="Unassembled WGS sequence"/>
</dbReference>
<dbReference type="EMBL" id="CH480818">
    <property type="protein sequence ID" value="EDW51824.1"/>
    <property type="molecule type" value="Genomic_DNA"/>
</dbReference>